<dbReference type="Proteomes" id="UP000264883">
    <property type="component" value="Chromosome"/>
</dbReference>
<dbReference type="EMBL" id="CP016786">
    <property type="protein sequence ID" value="ASW43372.1"/>
    <property type="molecule type" value="Genomic_DNA"/>
</dbReference>
<evidence type="ECO:0000259" key="4">
    <source>
        <dbReference type="Pfam" id="PF26385"/>
    </source>
</evidence>
<evidence type="ECO:0000259" key="5">
    <source>
        <dbReference type="Pfam" id="PF26387"/>
    </source>
</evidence>
<dbReference type="RefSeq" id="WP_119865507.1">
    <property type="nucleotide sequence ID" value="NZ_CP016786.1"/>
</dbReference>
<feature type="domain" description="DUF6079" evidence="2">
    <location>
        <begin position="263"/>
        <end position="472"/>
    </location>
</feature>
<dbReference type="Pfam" id="PF19557">
    <property type="entry name" value="DUF6079_1st"/>
    <property type="match status" value="1"/>
</dbReference>
<evidence type="ECO:0000313" key="8">
    <source>
        <dbReference type="Proteomes" id="UP000264883"/>
    </source>
</evidence>
<feature type="domain" description="DUF6079" evidence="6">
    <location>
        <begin position="1029"/>
        <end position="1117"/>
    </location>
</feature>
<dbReference type="InterPro" id="IPR058574">
    <property type="entry name" value="DUF6079_6th"/>
</dbReference>
<feature type="domain" description="DUF6079" evidence="4">
    <location>
        <begin position="696"/>
        <end position="828"/>
    </location>
</feature>
<dbReference type="InterPro" id="IPR058571">
    <property type="entry name" value="DUF6079_3rd"/>
</dbReference>
<proteinExistence type="predicted"/>
<name>A0A343JCW4_9CLOT</name>
<dbReference type="Pfam" id="PF26385">
    <property type="entry name" value="DUF6079_4th"/>
    <property type="match status" value="1"/>
</dbReference>
<dbReference type="InterPro" id="IPR058569">
    <property type="entry name" value="DUF6079_2nd"/>
</dbReference>
<feature type="domain" description="DUF6079" evidence="3">
    <location>
        <begin position="477"/>
        <end position="675"/>
    </location>
</feature>
<dbReference type="Pfam" id="PF26384">
    <property type="entry name" value="DUF6079_3rd"/>
    <property type="match status" value="1"/>
</dbReference>
<evidence type="ECO:0000259" key="6">
    <source>
        <dbReference type="Pfam" id="PF26388"/>
    </source>
</evidence>
<feature type="domain" description="DUF6079" evidence="5">
    <location>
        <begin position="833"/>
        <end position="1020"/>
    </location>
</feature>
<feature type="domain" description="DUF6079" evidence="1">
    <location>
        <begin position="22"/>
        <end position="248"/>
    </location>
</feature>
<evidence type="ECO:0000259" key="1">
    <source>
        <dbReference type="Pfam" id="PF19557"/>
    </source>
</evidence>
<sequence>MKYSELIHFEPVESIVQLRETSQQDYAFNLIDTYVISDRMAELIDEVIIEQLQFEKPADNKGLLVVGNYGTGKSHLMSVISTIAETEGTSDRINNARVAKRAKEIEGKFKVIRSEIGATTMTLRDFICEEISYQLQEMGIDFTFPPMDKVRSNKDAFVEMMGKFNEMYPEQGLLVVVDELLDYLRTRRTQELILDLGFLRELGEICRFTRFRFISGVQEMLFDNPKFQFVAEQLRRVKERFEQVNIVREDIAYVVTQRLLKKDEKQKAIIREHLQKFTKFYDKLNERMEEYVSLFPIHPSYISTFEKVIVAEKRVILKTISNEMKKLLNTEVPEDRPGLISYDSYWQYIEADTSLKSNPDIREVMTKSKILQDRIENAFTRPTYKTVALRIVYALSVNRLTTGDIYTKLGVTSEELRDGLFLFHPSVADEDGDFLRTSIESILKEILKTVSWQFISFNDANGQYYIDINKDIAVDDLIEQRAESLVGDQLDRYYFEVLEQLTERSKNTYITGYRIWTYELPWWTCKVTRQGYLFFGAPNDRSTAQPPRDFYIYMLQIFEVPKFKDENKADEVFFKLKVKDESFIRSLKFYAGSREMAASAPSGTKNLYEEKAKEYLQRLTRWLRDNFLSAFEVTYKGVTKKVVEGTKALPPQASVKEIIDNVAATYLSSNFDEKYPLYPHFSKLNTVMTKDNRPVYLQEAIKYLAGNKTKSGAAILEGLVMLQEEKVKLDNSGFAKWVTDILEAKGQGQVVNRDELIEVIYTMQGTEDVELVKELKIEPELFAVVLVALVYNGDIVLTINGTQYDAMKLDQLVKLSITDIINFSHIKRPSGLPMPALKALFELLDLAEYMLQQQNLNYGVIQLNEKVNKLLNEVVITLQTVKTGIPCWEGTVLNVAEQQQYSELLSKLKTFLEALLVFNAPAKLNNFKFTIEEIKEQKAGLDLLEKVKRLQQKVNEAQGLANYILTASQHLASDHEWQEEALIALEDLLEAIKKETGYQTELVRVQDIKKKYQDIYLELHSKARLNAADDSRKTALMNDKRLSALRQLATIELLPKAHFESLVKNITALKTCWSLTKVQLDTQAYCPSCKFRPKDEVVFKGDRLSNYEEQLQTMLEQWTELLLNNFKDKEVKANISLLSPVQQNLTKELLDKGEFTLPIDNKLIEAIKLLLQGIEKVEIKIEELKELMGKGSPMTVEDIRFRFEQMLKQKVGTNQTSRVRIMLEHEQKQ</sequence>
<reference evidence="7 8" key="1">
    <citation type="submission" date="2016-08" db="EMBL/GenBank/DDBJ databases">
        <title>Complete Genome Sequence Of The Indigo Reducing Clostridium isatidis DSM15098.</title>
        <authorList>
            <person name="Little G.T."/>
            <person name="Minton N.P."/>
        </authorList>
    </citation>
    <scope>NUCLEOTIDE SEQUENCE [LARGE SCALE GENOMIC DNA]</scope>
    <source>
        <strain evidence="7 8">DSM 15098</strain>
    </source>
</reference>
<dbReference type="InterPro" id="IPR058572">
    <property type="entry name" value="DUF6079_4th"/>
</dbReference>
<dbReference type="InterPro" id="IPR058573">
    <property type="entry name" value="DUF6079_5th"/>
</dbReference>
<dbReference type="AlphaFoldDB" id="A0A343JCW4"/>
<evidence type="ECO:0000313" key="7">
    <source>
        <dbReference type="EMBL" id="ASW43372.1"/>
    </source>
</evidence>
<gene>
    <name evidence="7" type="ORF">BEN51_07730</name>
</gene>
<dbReference type="InterPro" id="IPR045725">
    <property type="entry name" value="DUF6079_N"/>
</dbReference>
<evidence type="ECO:0000259" key="2">
    <source>
        <dbReference type="Pfam" id="PF26383"/>
    </source>
</evidence>
<keyword evidence="8" id="KW-1185">Reference proteome</keyword>
<organism evidence="7 8">
    <name type="scientific">Clostridium isatidis</name>
    <dbReference type="NCBI Taxonomy" id="182773"/>
    <lineage>
        <taxon>Bacteria</taxon>
        <taxon>Bacillati</taxon>
        <taxon>Bacillota</taxon>
        <taxon>Clostridia</taxon>
        <taxon>Eubacteriales</taxon>
        <taxon>Clostridiaceae</taxon>
        <taxon>Clostridium</taxon>
    </lineage>
</organism>
<dbReference type="Pfam" id="PF26388">
    <property type="entry name" value="DUF6079_6th"/>
    <property type="match status" value="1"/>
</dbReference>
<dbReference type="KEGG" id="cia:BEN51_07730"/>
<accession>A0A343JCW4</accession>
<dbReference type="OrthoDB" id="8780745at2"/>
<dbReference type="Pfam" id="PF26383">
    <property type="entry name" value="DUF6079_2nd"/>
    <property type="match status" value="1"/>
</dbReference>
<protein>
    <submittedName>
        <fullName evidence="7">ATPase</fullName>
    </submittedName>
</protein>
<dbReference type="Pfam" id="PF26387">
    <property type="entry name" value="DUF6079_5th"/>
    <property type="match status" value="1"/>
</dbReference>
<evidence type="ECO:0000259" key="3">
    <source>
        <dbReference type="Pfam" id="PF26384"/>
    </source>
</evidence>